<keyword evidence="3" id="KW-1185">Reference proteome</keyword>
<evidence type="ECO:0000313" key="3">
    <source>
        <dbReference type="Proteomes" id="UP000261948"/>
    </source>
</evidence>
<dbReference type="Proteomes" id="UP000261948">
    <property type="component" value="Unassembled WGS sequence"/>
</dbReference>
<evidence type="ECO:0000313" key="2">
    <source>
        <dbReference type="EMBL" id="RGE45032.1"/>
    </source>
</evidence>
<proteinExistence type="predicted"/>
<evidence type="ECO:0000256" key="1">
    <source>
        <dbReference type="SAM" id="SignalP"/>
    </source>
</evidence>
<reference evidence="2 3" key="1">
    <citation type="submission" date="2018-08" db="EMBL/GenBank/DDBJ databases">
        <title>Comamonas testosteroni strain SWCO2.</title>
        <authorList>
            <person name="Jiang N."/>
            <person name="Zhang X.Z."/>
        </authorList>
    </citation>
    <scope>NUCLEOTIDE SEQUENCE [LARGE SCALE GENOMIC DNA]</scope>
    <source>
        <strain evidence="2 3">SWCO2</strain>
    </source>
</reference>
<dbReference type="EMBL" id="QURR01000011">
    <property type="protein sequence ID" value="RGE45032.1"/>
    <property type="molecule type" value="Genomic_DNA"/>
</dbReference>
<accession>A0A373FNE1</accession>
<protein>
    <submittedName>
        <fullName evidence="2">Uncharacterized protein</fullName>
    </submittedName>
</protein>
<gene>
    <name evidence="2" type="ORF">DZC30_10310</name>
</gene>
<name>A0A373FNE1_COMTE</name>
<dbReference type="OrthoDB" id="8780389at2"/>
<feature type="chain" id="PRO_5016853834" evidence="1">
    <location>
        <begin position="21"/>
        <end position="91"/>
    </location>
</feature>
<feature type="signal peptide" evidence="1">
    <location>
        <begin position="1"/>
        <end position="20"/>
    </location>
</feature>
<dbReference type="AlphaFoldDB" id="A0A373FNE1"/>
<comment type="caution">
    <text evidence="2">The sequence shown here is derived from an EMBL/GenBank/DDBJ whole genome shotgun (WGS) entry which is preliminary data.</text>
</comment>
<organism evidence="2 3">
    <name type="scientific">Comamonas testosteroni</name>
    <name type="common">Pseudomonas testosteroni</name>
    <dbReference type="NCBI Taxonomy" id="285"/>
    <lineage>
        <taxon>Bacteria</taxon>
        <taxon>Pseudomonadati</taxon>
        <taxon>Pseudomonadota</taxon>
        <taxon>Betaproteobacteria</taxon>
        <taxon>Burkholderiales</taxon>
        <taxon>Comamonadaceae</taxon>
        <taxon>Comamonas</taxon>
    </lineage>
</organism>
<keyword evidence="1" id="KW-0732">Signal</keyword>
<sequence length="91" mass="9562">MVAMVLALLVAMAAAGALFIARQGFSNVDSAAQLRDNARFAQDLIQRIGVQTGFKSFQYAAETTPASNAGITANPPPNIFGRRCCTNAGRS</sequence>